<accession>A0A382JFL3</accession>
<evidence type="ECO:0000313" key="1">
    <source>
        <dbReference type="EMBL" id="SVC10007.1"/>
    </source>
</evidence>
<organism evidence="1">
    <name type="scientific">marine metagenome</name>
    <dbReference type="NCBI Taxonomy" id="408172"/>
    <lineage>
        <taxon>unclassified sequences</taxon>
        <taxon>metagenomes</taxon>
        <taxon>ecological metagenomes</taxon>
    </lineage>
</organism>
<protein>
    <recommendedName>
        <fullName evidence="2">Formyl transferase N-terminal domain-containing protein</fullName>
    </recommendedName>
</protein>
<name>A0A382JFL3_9ZZZZ</name>
<feature type="non-terminal residue" evidence="1">
    <location>
        <position position="75"/>
    </location>
</feature>
<dbReference type="EMBL" id="UINC01073538">
    <property type="protein sequence ID" value="SVC10007.1"/>
    <property type="molecule type" value="Genomic_DNA"/>
</dbReference>
<proteinExistence type="predicted"/>
<evidence type="ECO:0008006" key="2">
    <source>
        <dbReference type="Google" id="ProtNLM"/>
    </source>
</evidence>
<gene>
    <name evidence="1" type="ORF">METZ01_LOCUS262861</name>
</gene>
<reference evidence="1" key="1">
    <citation type="submission" date="2018-05" db="EMBL/GenBank/DDBJ databases">
        <authorList>
            <person name="Lanie J.A."/>
            <person name="Ng W.-L."/>
            <person name="Kazmierczak K.M."/>
            <person name="Andrzejewski T.M."/>
            <person name="Davidsen T.M."/>
            <person name="Wayne K.J."/>
            <person name="Tettelin H."/>
            <person name="Glass J.I."/>
            <person name="Rusch D."/>
            <person name="Podicherti R."/>
            <person name="Tsui H.-C.T."/>
            <person name="Winkler M.E."/>
        </authorList>
    </citation>
    <scope>NUCLEOTIDE SEQUENCE</scope>
</reference>
<dbReference type="Gene3D" id="3.40.50.170">
    <property type="entry name" value="Formyl transferase, N-terminal domain"/>
    <property type="match status" value="1"/>
</dbReference>
<dbReference type="AlphaFoldDB" id="A0A382JFL3"/>
<sequence length="75" mass="8819">MKIIFISGVKFGFDVLESILEKNWKITASFSYLPEKKKFYSDYANFENLAKKYGVIHKQVNNINDKENIDLIKKI</sequence>